<proteinExistence type="inferred from homology"/>
<dbReference type="Gene3D" id="2.70.50.60">
    <property type="entry name" value="abc- transporter (atp binding component) like domain"/>
    <property type="match status" value="1"/>
</dbReference>
<evidence type="ECO:0000313" key="6">
    <source>
        <dbReference type="EMBL" id="PZD72391.1"/>
    </source>
</evidence>
<comment type="caution">
    <text evidence="6">The sequence shown here is derived from an EMBL/GenBank/DDBJ whole genome shotgun (WGS) entry which is preliminary data.</text>
</comment>
<dbReference type="InterPro" id="IPR050683">
    <property type="entry name" value="Bact_Polysacc_Export_ATP-bd"/>
</dbReference>
<dbReference type="Proteomes" id="UP000248857">
    <property type="component" value="Unassembled WGS sequence"/>
</dbReference>
<accession>A0A2W1JU62</accession>
<comment type="similarity">
    <text evidence="1">Belongs to the ABC transporter superfamily.</text>
</comment>
<reference evidence="6 7" key="1">
    <citation type="journal article" date="2018" name="Sci. Rep.">
        <title>A novel species of the marine cyanobacterium Acaryochloris with a unique pigment content and lifestyle.</title>
        <authorList>
            <person name="Partensky F."/>
            <person name="Six C."/>
            <person name="Ratin M."/>
            <person name="Garczarek L."/>
            <person name="Vaulot D."/>
            <person name="Probert I."/>
            <person name="Calteau A."/>
            <person name="Gourvil P."/>
            <person name="Marie D."/>
            <person name="Grebert T."/>
            <person name="Bouchier C."/>
            <person name="Le Panse S."/>
            <person name="Gachenot M."/>
            <person name="Rodriguez F."/>
            <person name="Garrido J.L."/>
        </authorList>
    </citation>
    <scope>NUCLEOTIDE SEQUENCE [LARGE SCALE GENOMIC DNA]</scope>
    <source>
        <strain evidence="6 7">RCC1774</strain>
    </source>
</reference>
<name>A0A2W1JU62_9CYAN</name>
<dbReference type="Pfam" id="PF00005">
    <property type="entry name" value="ABC_tran"/>
    <property type="match status" value="1"/>
</dbReference>
<evidence type="ECO:0000256" key="4">
    <source>
        <dbReference type="ARBA" id="ARBA00022840"/>
    </source>
</evidence>
<dbReference type="Gene3D" id="3.40.50.300">
    <property type="entry name" value="P-loop containing nucleotide triphosphate hydrolases"/>
    <property type="match status" value="1"/>
</dbReference>
<dbReference type="EMBL" id="PQWO01000010">
    <property type="protein sequence ID" value="PZD72391.1"/>
    <property type="molecule type" value="Genomic_DNA"/>
</dbReference>
<dbReference type="CDD" id="cd10147">
    <property type="entry name" value="Wzt_C-like"/>
    <property type="match status" value="1"/>
</dbReference>
<keyword evidence="2" id="KW-0813">Transport</keyword>
<keyword evidence="4 6" id="KW-0067">ATP-binding</keyword>
<dbReference type="GO" id="GO:0016887">
    <property type="term" value="F:ATP hydrolysis activity"/>
    <property type="evidence" value="ECO:0007669"/>
    <property type="project" value="InterPro"/>
</dbReference>
<evidence type="ECO:0000313" key="7">
    <source>
        <dbReference type="Proteomes" id="UP000248857"/>
    </source>
</evidence>
<dbReference type="RefSeq" id="WP_110987008.1">
    <property type="nucleotide sequence ID" value="NZ_CAWNWM010000010.1"/>
</dbReference>
<dbReference type="PANTHER" id="PTHR46743:SF2">
    <property type="entry name" value="TEICHOIC ACIDS EXPORT ATP-BINDING PROTEIN TAGH"/>
    <property type="match status" value="1"/>
</dbReference>
<organism evidence="6 7">
    <name type="scientific">Acaryochloris thomasi RCC1774</name>
    <dbReference type="NCBI Taxonomy" id="1764569"/>
    <lineage>
        <taxon>Bacteria</taxon>
        <taxon>Bacillati</taxon>
        <taxon>Cyanobacteriota</taxon>
        <taxon>Cyanophyceae</taxon>
        <taxon>Acaryochloridales</taxon>
        <taxon>Acaryochloridaceae</taxon>
        <taxon>Acaryochloris</taxon>
        <taxon>Acaryochloris thomasi</taxon>
    </lineage>
</organism>
<dbReference type="InterPro" id="IPR003593">
    <property type="entry name" value="AAA+_ATPase"/>
</dbReference>
<evidence type="ECO:0000256" key="1">
    <source>
        <dbReference type="ARBA" id="ARBA00005417"/>
    </source>
</evidence>
<dbReference type="EC" id="3.6.3.40" evidence="6"/>
<gene>
    <name evidence="6" type="primary">tagH_2</name>
    <name evidence="6" type="ORF">C1752_03597</name>
</gene>
<dbReference type="InterPro" id="IPR015860">
    <property type="entry name" value="ABC_transpr_TagH-like"/>
</dbReference>
<dbReference type="InterPro" id="IPR027417">
    <property type="entry name" value="P-loop_NTPase"/>
</dbReference>
<dbReference type="OrthoDB" id="9778870at2"/>
<feature type="domain" description="ABC transporter" evidence="5">
    <location>
        <begin position="36"/>
        <end position="269"/>
    </location>
</feature>
<dbReference type="GO" id="GO:0140359">
    <property type="term" value="F:ABC-type transporter activity"/>
    <property type="evidence" value="ECO:0007669"/>
    <property type="project" value="InterPro"/>
</dbReference>
<keyword evidence="7" id="KW-1185">Reference proteome</keyword>
<sequence>MSETVIKAENLGKKYIIGYKQAEQSQYKALRDVLADRAKAVGRYINPLSNNSGEGPTKEDFWALSDVSFEIKQGDRVGIIGRNGAGKSTLLKVLSRITEPTTGRIFINGRVASLLEVGTGFHPELTGRENIYLNGAILGMSRFEIKRKFEEIVDFAEVEKFLDTPVKRYSSGMYVRLAFAVAAHLEPEILVVDEVLAVGDIAFQNKCLGKMEDIATNKGRTVLFVSHNMGAVTQLCQSAFWIENGTLRANDNAEHIVAQYLSSNATKKGEKIWKKGIANLNVNEFLLKAIRIVNNQGKITSHIDPRSDFYIEIEYDLLKDITSYRIGVTVNTFSGVKLFDTYDVYGEEIGASRCPGRYVSRCKIPGNFLNSGQFSLKINAGMRGVKNFISIDSVLYLEIADISINDNARGKNEGLIRSQASWKTYNKK</sequence>
<keyword evidence="6" id="KW-0378">Hydrolase</keyword>
<dbReference type="Pfam" id="PF14524">
    <property type="entry name" value="Wzt_C"/>
    <property type="match status" value="1"/>
</dbReference>
<dbReference type="InterPro" id="IPR029439">
    <property type="entry name" value="Wzt_C"/>
</dbReference>
<dbReference type="PROSITE" id="PS50893">
    <property type="entry name" value="ABC_TRANSPORTER_2"/>
    <property type="match status" value="1"/>
</dbReference>
<evidence type="ECO:0000256" key="2">
    <source>
        <dbReference type="ARBA" id="ARBA00022448"/>
    </source>
</evidence>
<dbReference type="GO" id="GO:0005524">
    <property type="term" value="F:ATP binding"/>
    <property type="evidence" value="ECO:0007669"/>
    <property type="project" value="UniProtKB-KW"/>
</dbReference>
<dbReference type="CDD" id="cd03220">
    <property type="entry name" value="ABC_KpsT_Wzt"/>
    <property type="match status" value="1"/>
</dbReference>
<dbReference type="PANTHER" id="PTHR46743">
    <property type="entry name" value="TEICHOIC ACIDS EXPORT ATP-BINDING PROTEIN TAGH"/>
    <property type="match status" value="1"/>
</dbReference>
<dbReference type="SUPFAM" id="SSF52540">
    <property type="entry name" value="P-loop containing nucleoside triphosphate hydrolases"/>
    <property type="match status" value="1"/>
</dbReference>
<dbReference type="InterPro" id="IPR003439">
    <property type="entry name" value="ABC_transporter-like_ATP-bd"/>
</dbReference>
<evidence type="ECO:0000256" key="3">
    <source>
        <dbReference type="ARBA" id="ARBA00022741"/>
    </source>
</evidence>
<dbReference type="SMART" id="SM00382">
    <property type="entry name" value="AAA"/>
    <property type="match status" value="1"/>
</dbReference>
<evidence type="ECO:0000259" key="5">
    <source>
        <dbReference type="PROSITE" id="PS50893"/>
    </source>
</evidence>
<dbReference type="GO" id="GO:0016020">
    <property type="term" value="C:membrane"/>
    <property type="evidence" value="ECO:0007669"/>
    <property type="project" value="InterPro"/>
</dbReference>
<dbReference type="AlphaFoldDB" id="A0A2W1JU62"/>
<keyword evidence="3" id="KW-0547">Nucleotide-binding</keyword>
<protein>
    <submittedName>
        <fullName evidence="6">Teichoic acids export ATP-binding protein TagH</fullName>
        <ecNumber evidence="6">3.6.3.40</ecNumber>
    </submittedName>
</protein>